<evidence type="ECO:0000256" key="1">
    <source>
        <dbReference type="ARBA" id="ARBA00005322"/>
    </source>
</evidence>
<keyword evidence="6" id="KW-0804">Transcription</keyword>
<feature type="region of interest" description="Disordered" evidence="9">
    <location>
        <begin position="1"/>
        <end position="57"/>
    </location>
</feature>
<dbReference type="EMBL" id="FNNI01000005">
    <property type="protein sequence ID" value="SDX37737.1"/>
    <property type="molecule type" value="Genomic_DNA"/>
</dbReference>
<accession>A0A1H3B711</accession>
<dbReference type="NCBIfam" id="TIGR03824">
    <property type="entry name" value="FlgM_jcvi"/>
    <property type="match status" value="1"/>
</dbReference>
<feature type="compositionally biased region" description="Polar residues" evidence="9">
    <location>
        <begin position="1"/>
        <end position="21"/>
    </location>
</feature>
<dbReference type="STRING" id="574349.SAMN05443545_105140"/>
<evidence type="ECO:0000256" key="2">
    <source>
        <dbReference type="ARBA" id="ARBA00017823"/>
    </source>
</evidence>
<evidence type="ECO:0000256" key="3">
    <source>
        <dbReference type="ARBA" id="ARBA00022491"/>
    </source>
</evidence>
<dbReference type="GO" id="GO:0044781">
    <property type="term" value="P:bacterial-type flagellum organization"/>
    <property type="evidence" value="ECO:0007669"/>
    <property type="project" value="UniProtKB-KW"/>
</dbReference>
<dbReference type="InterPro" id="IPR031316">
    <property type="entry name" value="FlgM_C"/>
</dbReference>
<proteinExistence type="inferred from homology"/>
<feature type="compositionally biased region" description="Basic and acidic residues" evidence="9">
    <location>
        <begin position="22"/>
        <end position="32"/>
    </location>
</feature>
<keyword evidence="12" id="KW-1185">Reference proteome</keyword>
<keyword evidence="4" id="KW-1005">Bacterial flagellum biogenesis</keyword>
<gene>
    <name evidence="11" type="ORF">SAMN05443545_105140</name>
</gene>
<keyword evidence="3" id="KW-0678">Repressor</keyword>
<dbReference type="Pfam" id="PF04316">
    <property type="entry name" value="FlgM"/>
    <property type="match status" value="1"/>
</dbReference>
<evidence type="ECO:0000256" key="4">
    <source>
        <dbReference type="ARBA" id="ARBA00022795"/>
    </source>
</evidence>
<evidence type="ECO:0000256" key="7">
    <source>
        <dbReference type="ARBA" id="ARBA00024739"/>
    </source>
</evidence>
<dbReference type="GO" id="GO:0045892">
    <property type="term" value="P:negative regulation of DNA-templated transcription"/>
    <property type="evidence" value="ECO:0007669"/>
    <property type="project" value="InterPro"/>
</dbReference>
<evidence type="ECO:0000256" key="5">
    <source>
        <dbReference type="ARBA" id="ARBA00023015"/>
    </source>
</evidence>
<evidence type="ECO:0000313" key="11">
    <source>
        <dbReference type="EMBL" id="SDX37737.1"/>
    </source>
</evidence>
<dbReference type="Proteomes" id="UP000198500">
    <property type="component" value="Unassembled WGS sequence"/>
</dbReference>
<name>A0A1H3B711_9GAMM</name>
<protein>
    <recommendedName>
        <fullName evidence="2">Negative regulator of flagellin synthesis</fullName>
    </recommendedName>
    <alternativeName>
        <fullName evidence="8">Anti-sigma-28 factor</fullName>
    </alternativeName>
</protein>
<dbReference type="AlphaFoldDB" id="A0A1H3B711"/>
<sequence length="97" mass="10470">MPVKIDSTQPLTRPDQQQGSDKAQKSHGKGETADVSSPAAVTHLGQHSGDTSQDIDSARVEEIRQAISEGRLEIRADKIADGLIESVRDILDPSPRE</sequence>
<organism evidence="11 12">
    <name type="scientific">Aidingimonas halophila</name>
    <dbReference type="NCBI Taxonomy" id="574349"/>
    <lineage>
        <taxon>Bacteria</taxon>
        <taxon>Pseudomonadati</taxon>
        <taxon>Pseudomonadota</taxon>
        <taxon>Gammaproteobacteria</taxon>
        <taxon>Oceanospirillales</taxon>
        <taxon>Halomonadaceae</taxon>
        <taxon>Aidingimonas</taxon>
    </lineage>
</organism>
<dbReference type="InterPro" id="IPR035890">
    <property type="entry name" value="Anti-sigma-28_factor_FlgM_sf"/>
</dbReference>
<comment type="similarity">
    <text evidence="1">Belongs to the FlgM family.</text>
</comment>
<evidence type="ECO:0000256" key="8">
    <source>
        <dbReference type="ARBA" id="ARBA00030117"/>
    </source>
</evidence>
<evidence type="ECO:0000259" key="10">
    <source>
        <dbReference type="Pfam" id="PF04316"/>
    </source>
</evidence>
<evidence type="ECO:0000256" key="9">
    <source>
        <dbReference type="SAM" id="MobiDB-lite"/>
    </source>
</evidence>
<dbReference type="SUPFAM" id="SSF101498">
    <property type="entry name" value="Anti-sigma factor FlgM"/>
    <property type="match status" value="1"/>
</dbReference>
<keyword evidence="5" id="KW-0805">Transcription regulation</keyword>
<evidence type="ECO:0000256" key="6">
    <source>
        <dbReference type="ARBA" id="ARBA00023163"/>
    </source>
</evidence>
<feature type="domain" description="Anti-sigma-28 factor FlgM C-terminal" evidence="10">
    <location>
        <begin position="46"/>
        <end position="85"/>
    </location>
</feature>
<evidence type="ECO:0000313" key="12">
    <source>
        <dbReference type="Proteomes" id="UP000198500"/>
    </source>
</evidence>
<reference evidence="11 12" key="1">
    <citation type="submission" date="2016-10" db="EMBL/GenBank/DDBJ databases">
        <authorList>
            <person name="de Groot N.N."/>
        </authorList>
    </citation>
    <scope>NUCLEOTIDE SEQUENCE [LARGE SCALE GENOMIC DNA]</scope>
    <source>
        <strain evidence="11 12">DSM 19219</strain>
    </source>
</reference>
<dbReference type="InterPro" id="IPR007412">
    <property type="entry name" value="FlgM"/>
</dbReference>
<comment type="function">
    <text evidence="7">Responsible for the coupling of flagellin expression to flagellar assembly by preventing expression of the flagellin genes when a component of the middle class of proteins is defective. It negatively regulates flagellar genes by inhibiting the activity of FliA by directly binding to FliA.</text>
</comment>